<dbReference type="PROSITE" id="PS51257">
    <property type="entry name" value="PROKAR_LIPOPROTEIN"/>
    <property type="match status" value="1"/>
</dbReference>
<feature type="signal peptide" evidence="1">
    <location>
        <begin position="1"/>
        <end position="21"/>
    </location>
</feature>
<proteinExistence type="predicted"/>
<gene>
    <name evidence="2" type="ORF">SAMN05661077_0488</name>
</gene>
<dbReference type="STRING" id="381306.AN478_11875"/>
<feature type="chain" id="PRO_5010433608" evidence="1">
    <location>
        <begin position="22"/>
        <end position="64"/>
    </location>
</feature>
<evidence type="ECO:0000256" key="1">
    <source>
        <dbReference type="SAM" id="SignalP"/>
    </source>
</evidence>
<name>A0A0P9E9G4_9GAMM</name>
<reference evidence="3" key="1">
    <citation type="submission" date="2016-10" db="EMBL/GenBank/DDBJ databases">
        <authorList>
            <person name="Varghese N."/>
        </authorList>
    </citation>
    <scope>NUCLEOTIDE SEQUENCE [LARGE SCALE GENOMIC DNA]</scope>
    <source>
        <strain evidence="3">HL 19</strain>
    </source>
</reference>
<keyword evidence="3" id="KW-1185">Reference proteome</keyword>
<evidence type="ECO:0000313" key="2">
    <source>
        <dbReference type="EMBL" id="SCX79916.1"/>
    </source>
</evidence>
<sequence>MAGLRILAVTMLPLALLAGCAANGGPEGASAEEGLRYKGQGPPCMCNSGLSEAEVQEAERSGEE</sequence>
<protein>
    <submittedName>
        <fullName evidence="2">Uncharacterized protein</fullName>
    </submittedName>
</protein>
<organism evidence="2 3">
    <name type="scientific">Thiohalorhabdus denitrificans</name>
    <dbReference type="NCBI Taxonomy" id="381306"/>
    <lineage>
        <taxon>Bacteria</taxon>
        <taxon>Pseudomonadati</taxon>
        <taxon>Pseudomonadota</taxon>
        <taxon>Gammaproteobacteria</taxon>
        <taxon>Thiohalorhabdales</taxon>
        <taxon>Thiohalorhabdaceae</taxon>
        <taxon>Thiohalorhabdus</taxon>
    </lineage>
</organism>
<keyword evidence="1" id="KW-0732">Signal</keyword>
<dbReference type="AlphaFoldDB" id="A0A0P9E9G4"/>
<dbReference type="Proteomes" id="UP000183104">
    <property type="component" value="Unassembled WGS sequence"/>
</dbReference>
<dbReference type="EMBL" id="FMUN01000001">
    <property type="protein sequence ID" value="SCX79916.1"/>
    <property type="molecule type" value="Genomic_DNA"/>
</dbReference>
<accession>A0A0P9E9G4</accession>
<evidence type="ECO:0000313" key="3">
    <source>
        <dbReference type="Proteomes" id="UP000183104"/>
    </source>
</evidence>